<reference evidence="1 2" key="1">
    <citation type="submission" date="2022-10" db="EMBL/GenBank/DDBJ databases">
        <title>Defluviimonas sp. nov., isolated from ocean surface sediments.</title>
        <authorList>
            <person name="He W."/>
            <person name="Wang L."/>
            <person name="Zhang D.-F."/>
        </authorList>
    </citation>
    <scope>NUCLEOTIDE SEQUENCE [LARGE SCALE GENOMIC DNA]</scope>
    <source>
        <strain evidence="1 2">WL0024</strain>
    </source>
</reference>
<organism evidence="1 2">
    <name type="scientific">Albidovulum salinarum</name>
    <dbReference type="NCBI Taxonomy" id="2984153"/>
    <lineage>
        <taxon>Bacteria</taxon>
        <taxon>Pseudomonadati</taxon>
        <taxon>Pseudomonadota</taxon>
        <taxon>Alphaproteobacteria</taxon>
        <taxon>Rhodobacterales</taxon>
        <taxon>Paracoccaceae</taxon>
        <taxon>Albidovulum</taxon>
    </lineage>
</organism>
<comment type="caution">
    <text evidence="1">The sequence shown here is derived from an EMBL/GenBank/DDBJ whole genome shotgun (WGS) entry which is preliminary data.</text>
</comment>
<dbReference type="SUPFAM" id="SSF103025">
    <property type="entry name" value="Folate-binding domain"/>
    <property type="match status" value="1"/>
</dbReference>
<keyword evidence="2" id="KW-1185">Reference proteome</keyword>
<protein>
    <submittedName>
        <fullName evidence="1">Sarcosine oxidase subunit gamma</fullName>
    </submittedName>
</protein>
<dbReference type="Proteomes" id="UP001209535">
    <property type="component" value="Unassembled WGS sequence"/>
</dbReference>
<proteinExistence type="predicted"/>
<name>A0ABT2XF30_9RHOB</name>
<evidence type="ECO:0000313" key="1">
    <source>
        <dbReference type="EMBL" id="MCU9850285.1"/>
    </source>
</evidence>
<dbReference type="InterPro" id="IPR027266">
    <property type="entry name" value="TrmE/GcvT-like"/>
</dbReference>
<gene>
    <name evidence="1" type="ORF">OEZ60_20055</name>
</gene>
<dbReference type="EMBL" id="JAOVQO010000025">
    <property type="protein sequence ID" value="MCU9850285.1"/>
    <property type="molecule type" value="Genomic_DNA"/>
</dbReference>
<dbReference type="RefSeq" id="WP_263340182.1">
    <property type="nucleotide sequence ID" value="NZ_JAOVQO010000025.1"/>
</dbReference>
<sequence length="181" mass="18234">MPSLIEKSACDGLLPVSAGGVTLSEPAPERITSVAPFAGKEAAAGKALKALGLGWPGPGASIGGEGRLCLWTGRGQAFLIGAEPEGLAGIAALTDQSDAWARMRLEGGGAEAVLARLVPLDLGAGAFPVGRAARSGLGHMAMILHRSGAQSFEVMVFRSMAASAVHELHQAMTALAARAAL</sequence>
<evidence type="ECO:0000313" key="2">
    <source>
        <dbReference type="Proteomes" id="UP001209535"/>
    </source>
</evidence>
<accession>A0ABT2XF30</accession>
<dbReference type="Gene3D" id="3.30.1360.120">
    <property type="entry name" value="Probable tRNA modification gtpase trme, domain 1"/>
    <property type="match status" value="1"/>
</dbReference>